<dbReference type="Proteomes" id="UP001501676">
    <property type="component" value="Unassembled WGS sequence"/>
</dbReference>
<evidence type="ECO:0000256" key="6">
    <source>
        <dbReference type="SAM" id="MobiDB-lite"/>
    </source>
</evidence>
<gene>
    <name evidence="8" type="ORF">GCM10020369_75450</name>
</gene>
<evidence type="ECO:0000256" key="2">
    <source>
        <dbReference type="ARBA" id="ARBA00022741"/>
    </source>
</evidence>
<organism evidence="8 9">
    <name type="scientific">Cryptosporangium minutisporangium</name>
    <dbReference type="NCBI Taxonomy" id="113569"/>
    <lineage>
        <taxon>Bacteria</taxon>
        <taxon>Bacillati</taxon>
        <taxon>Actinomycetota</taxon>
        <taxon>Actinomycetes</taxon>
        <taxon>Cryptosporangiales</taxon>
        <taxon>Cryptosporangiaceae</taxon>
        <taxon>Cryptosporangium</taxon>
    </lineage>
</organism>
<proteinExistence type="predicted"/>
<keyword evidence="4" id="KW-0342">GTP-binding</keyword>
<evidence type="ECO:0000313" key="8">
    <source>
        <dbReference type="EMBL" id="GAA3396964.1"/>
    </source>
</evidence>
<dbReference type="RefSeq" id="WP_345733107.1">
    <property type="nucleotide sequence ID" value="NZ_BAAAYN010000062.1"/>
</dbReference>
<dbReference type="Pfam" id="PF00350">
    <property type="entry name" value="Dynamin_N"/>
    <property type="match status" value="1"/>
</dbReference>
<evidence type="ECO:0000259" key="7">
    <source>
        <dbReference type="Pfam" id="PF00350"/>
    </source>
</evidence>
<dbReference type="EMBL" id="BAAAYN010000062">
    <property type="protein sequence ID" value="GAA3396964.1"/>
    <property type="molecule type" value="Genomic_DNA"/>
</dbReference>
<comment type="subcellular location">
    <subcellularLocation>
        <location evidence="1">Membrane</location>
    </subcellularLocation>
</comment>
<evidence type="ECO:0000313" key="9">
    <source>
        <dbReference type="Proteomes" id="UP001501676"/>
    </source>
</evidence>
<feature type="domain" description="Dynamin N-terminal" evidence="7">
    <location>
        <begin position="445"/>
        <end position="714"/>
    </location>
</feature>
<evidence type="ECO:0000256" key="4">
    <source>
        <dbReference type="ARBA" id="ARBA00023134"/>
    </source>
</evidence>
<keyword evidence="5" id="KW-0472">Membrane</keyword>
<protein>
    <recommendedName>
        <fullName evidence="7">Dynamin N-terminal domain-containing protein</fullName>
    </recommendedName>
</protein>
<evidence type="ECO:0000256" key="1">
    <source>
        <dbReference type="ARBA" id="ARBA00004370"/>
    </source>
</evidence>
<sequence>MTVPSTLDTSAGPGDHRALDALGDVGGPDGDAAAIAVLPAAVRAAYDAAERTDHRIRLGVVPDFTLVVLGPADAGKTALTTALLADGASGLVCLAERPGPGTPVPVEYAYAPAPELWLGLGGTTGEPAEWIRAPLDTPDLGRLPELRRVRALLPAAVLRDWGVRIVDCPGLDGVDDLTGPALAEARRPDAGVLYVVPRRGITELDAQALEALRRVPLVLVENRREAELAPTAAAGVDELTVPGLDVGLALPLAVRRLARPGPERDTVLHCVALLRTRTAPDRWTGALGAAAGRSREALCAEFVRRHTMALMARHPDWLGSLHLLADLLGIERDGPGVIELDDRLARITRLAQAARPAEALRALVDRDAHAAVERYAAAAVRDAGVRPPRDAAAPLAFGRSYAELRDELAALLEAAPADETLGATATERDALVEIHAGILDDQLEVAVLGQSSSGKSSLINALLGVRTGTTLLPTAPRPTTATVNRVEYAPEPGLDVSWLPEIELRLLSPGAEPNQVRVHVENIRAVGRWLRDRAVAARDCVFHPLAGRPTRDGGQAAFWRLWKMLDLAGDAPLHAYLAPSLDRPRVTDLSIPAEVTIRRFATVPDQWPGTVERERAFADLTRDPSLALRVDTLRVGLPHPLLRHVTIVDTPGTDAPVPHHRITAHRAVRDQRHSAVVYCFDGAKPASREDSANLAFLRERLGTSDPSRFFFVITRRGVVERDADRVRETVENALSTAGEEPPRTYFTEVVSELNDDFRALADDLGRYVLTTRRALLRSWIERAQRVLDDVHGRHVRRLQRLADSEDGRLTRLRTLRQEAEQLDALRTELRTAAWGEPWLRTRTTDRLGVGTARVGEIVHGLTSRRAFTAARPRLATAIEELNRAVRDGLADDCATLGGEVAARLSGRRVGLLELTWDAEPFAAAGVDAAATTAEWRRGWQRFRALLDPRRRRSDADANRALVAAAWRLSREHGEHAVVEAVDRFVAHLHAELARLADGLATEIAVVERDPHPDDRARATDGRDQAATHLARLRTLSKLNGGDL</sequence>
<evidence type="ECO:0000256" key="5">
    <source>
        <dbReference type="ARBA" id="ARBA00023136"/>
    </source>
</evidence>
<keyword evidence="2" id="KW-0547">Nucleotide-binding</keyword>
<reference evidence="9" key="1">
    <citation type="journal article" date="2019" name="Int. J. Syst. Evol. Microbiol.">
        <title>The Global Catalogue of Microorganisms (GCM) 10K type strain sequencing project: providing services to taxonomists for standard genome sequencing and annotation.</title>
        <authorList>
            <consortium name="The Broad Institute Genomics Platform"/>
            <consortium name="The Broad Institute Genome Sequencing Center for Infectious Disease"/>
            <person name="Wu L."/>
            <person name="Ma J."/>
        </authorList>
    </citation>
    <scope>NUCLEOTIDE SEQUENCE [LARGE SCALE GENOMIC DNA]</scope>
    <source>
        <strain evidence="9">JCM 9458</strain>
    </source>
</reference>
<dbReference type="InterPro" id="IPR027094">
    <property type="entry name" value="Mitofusin_fam"/>
</dbReference>
<evidence type="ECO:0000256" key="3">
    <source>
        <dbReference type="ARBA" id="ARBA00022801"/>
    </source>
</evidence>
<dbReference type="PANTHER" id="PTHR10465:SF0">
    <property type="entry name" value="SARCALUMENIN"/>
    <property type="match status" value="1"/>
</dbReference>
<dbReference type="InterPro" id="IPR045063">
    <property type="entry name" value="Dynamin_N"/>
</dbReference>
<feature type="region of interest" description="Disordered" evidence="6">
    <location>
        <begin position="1"/>
        <end position="23"/>
    </location>
</feature>
<keyword evidence="9" id="KW-1185">Reference proteome</keyword>
<dbReference type="InterPro" id="IPR027417">
    <property type="entry name" value="P-loop_NTPase"/>
</dbReference>
<dbReference type="Gene3D" id="3.40.50.300">
    <property type="entry name" value="P-loop containing nucleotide triphosphate hydrolases"/>
    <property type="match status" value="3"/>
</dbReference>
<keyword evidence="3" id="KW-0378">Hydrolase</keyword>
<accession>A0ABP6TB38</accession>
<name>A0ABP6TB38_9ACTN</name>
<dbReference type="PANTHER" id="PTHR10465">
    <property type="entry name" value="TRANSMEMBRANE GTPASE FZO1"/>
    <property type="match status" value="1"/>
</dbReference>
<dbReference type="SUPFAM" id="SSF52540">
    <property type="entry name" value="P-loop containing nucleoside triphosphate hydrolases"/>
    <property type="match status" value="2"/>
</dbReference>
<comment type="caution">
    <text evidence="8">The sequence shown here is derived from an EMBL/GenBank/DDBJ whole genome shotgun (WGS) entry which is preliminary data.</text>
</comment>